<reference evidence="1 2" key="1">
    <citation type="submission" date="2019-06" db="EMBL/GenBank/DDBJ databases">
        <title>Complete genome sequence of Streptococcus salivarius LAB813.</title>
        <authorList>
            <person name="Levesque C.M."/>
            <person name="Gong S.-G."/>
            <person name="Dufour D."/>
            <person name="Barbour A."/>
        </authorList>
    </citation>
    <scope>NUCLEOTIDE SEQUENCE [LARGE SCALE GENOMIC DNA]</scope>
    <source>
        <strain evidence="1 2">LAB813</strain>
    </source>
</reference>
<name>A0AB37CJ34_STRSL</name>
<sequence length="154" mass="18086">MTTYLEELRERYIGVCDGNAEIIGNQLFIYDYNKDCMCSRLNEDFEDDFTGNDVVRIDEYKGLARLDYYRILVTLDKAENMPRVEEVKLSLFDKEKYESVFVIGQSKLTYYSNGKLVVEGRGLYDNVLVEIQDEYYDRLETVTLILTDTETLPF</sequence>
<organism evidence="1 2">
    <name type="scientific">Streptococcus salivarius</name>
    <dbReference type="NCBI Taxonomy" id="1304"/>
    <lineage>
        <taxon>Bacteria</taxon>
        <taxon>Bacillati</taxon>
        <taxon>Bacillota</taxon>
        <taxon>Bacilli</taxon>
        <taxon>Lactobacillales</taxon>
        <taxon>Streptococcaceae</taxon>
        <taxon>Streptococcus</taxon>
    </lineage>
</organism>
<gene>
    <name evidence="1" type="ORF">FHI56_01195</name>
</gene>
<protein>
    <submittedName>
        <fullName evidence="1">Uncharacterized protein</fullName>
    </submittedName>
</protein>
<dbReference type="Proteomes" id="UP000322622">
    <property type="component" value="Chromosome"/>
</dbReference>
<dbReference type="EMBL" id="CP040804">
    <property type="protein sequence ID" value="QEM31614.1"/>
    <property type="molecule type" value="Genomic_DNA"/>
</dbReference>
<evidence type="ECO:0000313" key="1">
    <source>
        <dbReference type="EMBL" id="QEM31614.1"/>
    </source>
</evidence>
<dbReference type="RefSeq" id="WP_148513139.1">
    <property type="nucleotide sequence ID" value="NZ_CABIZY010000016.1"/>
</dbReference>
<proteinExistence type="predicted"/>
<evidence type="ECO:0000313" key="2">
    <source>
        <dbReference type="Proteomes" id="UP000322622"/>
    </source>
</evidence>
<accession>A0AB37CJ34</accession>
<dbReference type="AlphaFoldDB" id="A0AB37CJ34"/>